<evidence type="ECO:0000313" key="1">
    <source>
        <dbReference type="EMBL" id="EPG75271.1"/>
    </source>
</evidence>
<dbReference type="STRING" id="1193011.LEP1GSC058_2164"/>
<gene>
    <name evidence="1" type="ORF">LEP1GSC058_2164</name>
</gene>
<keyword evidence="2" id="KW-1185">Reference proteome</keyword>
<comment type="caution">
    <text evidence="1">The sequence shown here is derived from an EMBL/GenBank/DDBJ whole genome shotgun (WGS) entry which is preliminary data.</text>
</comment>
<evidence type="ECO:0000313" key="2">
    <source>
        <dbReference type="Proteomes" id="UP000014540"/>
    </source>
</evidence>
<sequence>MLFFDDFWKSEFLLFSRKFRFLGHILSFDPFADFPKLFFDLFLKFSDSYVPRRYTAPEKDNFAKFLRYSPPISENN</sequence>
<dbReference type="Proteomes" id="UP000014540">
    <property type="component" value="Unassembled WGS sequence"/>
</dbReference>
<proteinExistence type="predicted"/>
<dbReference type="EMBL" id="AKWZ02000003">
    <property type="protein sequence ID" value="EPG75271.1"/>
    <property type="molecule type" value="Genomic_DNA"/>
</dbReference>
<accession>S3UXY4</accession>
<protein>
    <submittedName>
        <fullName evidence="1">Uncharacterized protein</fullName>
    </submittedName>
</protein>
<name>S3UXY4_9LEPT</name>
<reference evidence="1" key="1">
    <citation type="submission" date="2013-04" db="EMBL/GenBank/DDBJ databases">
        <authorList>
            <person name="Harkins D.M."/>
            <person name="Durkin A.S."/>
            <person name="Selengut J.D."/>
            <person name="Sanka R."/>
            <person name="DePew J."/>
            <person name="Purushe J."/>
            <person name="Ahmed A."/>
            <person name="van der Linden H."/>
            <person name="Goris M.G.A."/>
            <person name="Hartskeerl R.A."/>
            <person name="Vinetz J.M."/>
            <person name="Sutton G.G."/>
            <person name="Nelson W.C."/>
            <person name="Fouts D.E."/>
        </authorList>
    </citation>
    <scope>NUCLEOTIDE SEQUENCE [LARGE SCALE GENOMIC DNA]</scope>
    <source>
        <strain evidence="1">BUT 6</strain>
    </source>
</reference>
<dbReference type="AlphaFoldDB" id="S3UXY4"/>
<organism evidence="1 2">
    <name type="scientific">Leptospira fainei serovar Hurstbridge str. BUT 6</name>
    <dbReference type="NCBI Taxonomy" id="1193011"/>
    <lineage>
        <taxon>Bacteria</taxon>
        <taxon>Pseudomonadati</taxon>
        <taxon>Spirochaetota</taxon>
        <taxon>Spirochaetia</taxon>
        <taxon>Leptospirales</taxon>
        <taxon>Leptospiraceae</taxon>
        <taxon>Leptospira</taxon>
    </lineage>
</organism>